<accession>A0ABQ6HIU4</accession>
<feature type="region of interest" description="Disordered" evidence="1">
    <location>
        <begin position="69"/>
        <end position="92"/>
    </location>
</feature>
<name>A0ABQ6HIU4_9MICO</name>
<keyword evidence="3" id="KW-1185">Reference proteome</keyword>
<gene>
    <name evidence="2" type="ORF">GCM10025862_04120</name>
</gene>
<proteinExistence type="predicted"/>
<organism evidence="2 3">
    <name type="scientific">Arsenicicoccus piscis</name>
    <dbReference type="NCBI Taxonomy" id="673954"/>
    <lineage>
        <taxon>Bacteria</taxon>
        <taxon>Bacillati</taxon>
        <taxon>Actinomycetota</taxon>
        <taxon>Actinomycetes</taxon>
        <taxon>Micrococcales</taxon>
        <taxon>Intrasporangiaceae</taxon>
        <taxon>Arsenicicoccus</taxon>
    </lineage>
</organism>
<evidence type="ECO:0000313" key="2">
    <source>
        <dbReference type="EMBL" id="GMA18391.1"/>
    </source>
</evidence>
<evidence type="ECO:0000313" key="3">
    <source>
        <dbReference type="Proteomes" id="UP001157109"/>
    </source>
</evidence>
<reference evidence="3" key="1">
    <citation type="journal article" date="2019" name="Int. J. Syst. Evol. Microbiol.">
        <title>The Global Catalogue of Microorganisms (GCM) 10K type strain sequencing project: providing services to taxonomists for standard genome sequencing and annotation.</title>
        <authorList>
            <consortium name="The Broad Institute Genomics Platform"/>
            <consortium name="The Broad Institute Genome Sequencing Center for Infectious Disease"/>
            <person name="Wu L."/>
            <person name="Ma J."/>
        </authorList>
    </citation>
    <scope>NUCLEOTIDE SEQUENCE [LARGE SCALE GENOMIC DNA]</scope>
    <source>
        <strain evidence="3">NBRC 105830</strain>
    </source>
</reference>
<dbReference type="EMBL" id="BSUJ01000001">
    <property type="protein sequence ID" value="GMA18391.1"/>
    <property type="molecule type" value="Genomic_DNA"/>
</dbReference>
<evidence type="ECO:0000256" key="1">
    <source>
        <dbReference type="SAM" id="MobiDB-lite"/>
    </source>
</evidence>
<protein>
    <submittedName>
        <fullName evidence="2">Uncharacterized protein</fullName>
    </submittedName>
</protein>
<sequence>MNRNSTTFRQVSGESRLVLADYVAAIVDSGFPGIMAGPTRARRLMLDSYLGTRLPAARWAIAAAPAGARGGLNGPDGFRVTGRRPPPPPRGR</sequence>
<dbReference type="Proteomes" id="UP001157109">
    <property type="component" value="Unassembled WGS sequence"/>
</dbReference>
<comment type="caution">
    <text evidence="2">The sequence shown here is derived from an EMBL/GenBank/DDBJ whole genome shotgun (WGS) entry which is preliminary data.</text>
</comment>